<dbReference type="EMBL" id="CAACVG010015272">
    <property type="protein sequence ID" value="VEN64314.1"/>
    <property type="molecule type" value="Genomic_DNA"/>
</dbReference>
<organism evidence="2 3">
    <name type="scientific">Callosobruchus maculatus</name>
    <name type="common">Southern cowpea weevil</name>
    <name type="synonym">Pulse bruchid</name>
    <dbReference type="NCBI Taxonomy" id="64391"/>
    <lineage>
        <taxon>Eukaryota</taxon>
        <taxon>Metazoa</taxon>
        <taxon>Ecdysozoa</taxon>
        <taxon>Arthropoda</taxon>
        <taxon>Hexapoda</taxon>
        <taxon>Insecta</taxon>
        <taxon>Pterygota</taxon>
        <taxon>Neoptera</taxon>
        <taxon>Endopterygota</taxon>
        <taxon>Coleoptera</taxon>
        <taxon>Polyphaga</taxon>
        <taxon>Cucujiformia</taxon>
        <taxon>Chrysomeloidea</taxon>
        <taxon>Chrysomelidae</taxon>
        <taxon>Bruchinae</taxon>
        <taxon>Bruchini</taxon>
        <taxon>Callosobruchus</taxon>
    </lineage>
</organism>
<protein>
    <recommendedName>
        <fullName evidence="1">ISXO2-like transposase domain-containing protein</fullName>
    </recommendedName>
</protein>
<name>A0A653DVV2_CALMS</name>
<dbReference type="Proteomes" id="UP000410492">
    <property type="component" value="Unassembled WGS sequence"/>
</dbReference>
<keyword evidence="3" id="KW-1185">Reference proteome</keyword>
<dbReference type="Pfam" id="PF12762">
    <property type="entry name" value="DDE_Tnp_IS1595"/>
    <property type="match status" value="1"/>
</dbReference>
<dbReference type="PANTHER" id="PTHR47163:SF2">
    <property type="entry name" value="SI:DKEY-17M8.2"/>
    <property type="match status" value="1"/>
</dbReference>
<feature type="non-terminal residue" evidence="2">
    <location>
        <position position="1"/>
    </location>
</feature>
<reference evidence="2 3" key="1">
    <citation type="submission" date="2019-01" db="EMBL/GenBank/DDBJ databases">
        <authorList>
            <person name="Sayadi A."/>
        </authorList>
    </citation>
    <scope>NUCLEOTIDE SEQUENCE [LARGE SCALE GENOMIC DNA]</scope>
</reference>
<feature type="domain" description="ISXO2-like transposase" evidence="1">
    <location>
        <begin position="2"/>
        <end position="81"/>
    </location>
</feature>
<sequence length="130" mass="15237">VVVPTRDGETLLSTIQQWVHPGTEIHTDCWRGYNGLAQPTRHPSIHKTVNHSDEEHGFVGVDGTHTQRIEATWRPAKDYFRRKRVPVEDFTDHLVEYLWRRDCKKRGMDVMEALLEAVRRTYGDFRHSSN</sequence>
<proteinExistence type="predicted"/>
<accession>A0A653DVV2</accession>
<evidence type="ECO:0000313" key="3">
    <source>
        <dbReference type="Proteomes" id="UP000410492"/>
    </source>
</evidence>
<dbReference type="InterPro" id="IPR053164">
    <property type="entry name" value="IS1016-like_transposase"/>
</dbReference>
<evidence type="ECO:0000313" key="2">
    <source>
        <dbReference type="EMBL" id="VEN64314.1"/>
    </source>
</evidence>
<dbReference type="OrthoDB" id="424490at2759"/>
<dbReference type="InterPro" id="IPR024445">
    <property type="entry name" value="Tnp_ISXO2-like"/>
</dbReference>
<evidence type="ECO:0000259" key="1">
    <source>
        <dbReference type="Pfam" id="PF12762"/>
    </source>
</evidence>
<dbReference type="PANTHER" id="PTHR47163">
    <property type="entry name" value="DDE_TNP_IS1595 DOMAIN-CONTAINING PROTEIN"/>
    <property type="match status" value="1"/>
</dbReference>
<gene>
    <name evidence="2" type="ORF">CALMAC_LOCUS20870</name>
</gene>
<dbReference type="AlphaFoldDB" id="A0A653DVV2"/>